<gene>
    <name evidence="10" type="ORF">BJ878DRAFT_411600</name>
</gene>
<sequence>MADVIGYTRTIEYECGSGNEYDGRLGLRVSSIFVIGFGSTLGALLPIAAARIKRFQVPATAFFVTKYFGSGVIIATAFIHLLSPASAALNSPCLTGGFTQYDWAMGVVLITIFAMFFIELMAARCDVFGSHTHDHNKHVNNQDPEVLRSIKISNRRQEKRDESTPRATQTPRTSDHVEIENSQSQLVVPGYLQRPSHSDTSESSSVNEVELHQERSRVCQSVPGRPNDFSYPPRGQDHLSHNRDHDINDDHFAAQMTGIFILEFGVIFHSIFIGLTLAVAGHNFVVLYIVLTFHQTFEGLGLGVRLATADWPPKKYWMPWLLGVAYGFATPIAIAVGIGLRAGLAPGSNRTMEINGVFDAISAGILIYTGLVELMAHEFMFNHEMRKAKMSMVMLAFGCMCQGAGLMALLGKWA</sequence>
<evidence type="ECO:0000256" key="9">
    <source>
        <dbReference type="SAM" id="MobiDB-lite"/>
    </source>
</evidence>
<dbReference type="NCBIfam" id="TIGR00820">
    <property type="entry name" value="zip"/>
    <property type="match status" value="1"/>
</dbReference>
<dbReference type="AlphaFoldDB" id="A0A9P8CIZ2"/>
<keyword evidence="11" id="KW-1185">Reference proteome</keyword>
<feature type="transmembrane region" description="Helical" evidence="8">
    <location>
        <begin position="103"/>
        <end position="123"/>
    </location>
</feature>
<dbReference type="Pfam" id="PF02535">
    <property type="entry name" value="Zip"/>
    <property type="match status" value="1"/>
</dbReference>
<feature type="transmembrane region" description="Helical" evidence="8">
    <location>
        <begin position="285"/>
        <end position="308"/>
    </location>
</feature>
<keyword evidence="6 8" id="KW-0406">Ion transport</keyword>
<comment type="caution">
    <text evidence="10">The sequence shown here is derived from an EMBL/GenBank/DDBJ whole genome shotgun (WGS) entry which is preliminary data.</text>
</comment>
<protein>
    <submittedName>
        <fullName evidence="10">Zinc/iron permease</fullName>
    </submittedName>
</protein>
<feature type="transmembrane region" description="Helical" evidence="8">
    <location>
        <begin position="360"/>
        <end position="381"/>
    </location>
</feature>
<dbReference type="EMBL" id="MU253741">
    <property type="protein sequence ID" value="KAG9248954.1"/>
    <property type="molecule type" value="Genomic_DNA"/>
</dbReference>
<comment type="similarity">
    <text evidence="2 8">Belongs to the ZIP transporter (TC 2.A.5) family.</text>
</comment>
<evidence type="ECO:0000256" key="4">
    <source>
        <dbReference type="ARBA" id="ARBA00022692"/>
    </source>
</evidence>
<evidence type="ECO:0000313" key="10">
    <source>
        <dbReference type="EMBL" id="KAG9248954.1"/>
    </source>
</evidence>
<proteinExistence type="inferred from homology"/>
<evidence type="ECO:0000256" key="7">
    <source>
        <dbReference type="ARBA" id="ARBA00023136"/>
    </source>
</evidence>
<dbReference type="Proteomes" id="UP000887226">
    <property type="component" value="Unassembled WGS sequence"/>
</dbReference>
<evidence type="ECO:0000256" key="6">
    <source>
        <dbReference type="ARBA" id="ARBA00023065"/>
    </source>
</evidence>
<feature type="region of interest" description="Disordered" evidence="9">
    <location>
        <begin position="134"/>
        <end position="235"/>
    </location>
</feature>
<organism evidence="10 11">
    <name type="scientific">Calycina marina</name>
    <dbReference type="NCBI Taxonomy" id="1763456"/>
    <lineage>
        <taxon>Eukaryota</taxon>
        <taxon>Fungi</taxon>
        <taxon>Dikarya</taxon>
        <taxon>Ascomycota</taxon>
        <taxon>Pezizomycotina</taxon>
        <taxon>Leotiomycetes</taxon>
        <taxon>Helotiales</taxon>
        <taxon>Pezizellaceae</taxon>
        <taxon>Calycina</taxon>
    </lineage>
</organism>
<keyword evidence="5 8" id="KW-1133">Transmembrane helix</keyword>
<feature type="transmembrane region" description="Helical" evidence="8">
    <location>
        <begin position="393"/>
        <end position="411"/>
    </location>
</feature>
<dbReference type="GO" id="GO:0005886">
    <property type="term" value="C:plasma membrane"/>
    <property type="evidence" value="ECO:0007669"/>
    <property type="project" value="TreeGrafter"/>
</dbReference>
<feature type="transmembrane region" description="Helical" evidence="8">
    <location>
        <begin position="259"/>
        <end position="279"/>
    </location>
</feature>
<feature type="transmembrane region" description="Helical" evidence="8">
    <location>
        <begin position="61"/>
        <end position="83"/>
    </location>
</feature>
<feature type="transmembrane region" description="Helical" evidence="8">
    <location>
        <begin position="29"/>
        <end position="49"/>
    </location>
</feature>
<evidence type="ECO:0000256" key="8">
    <source>
        <dbReference type="RuleBase" id="RU362088"/>
    </source>
</evidence>
<evidence type="ECO:0000256" key="5">
    <source>
        <dbReference type="ARBA" id="ARBA00022989"/>
    </source>
</evidence>
<evidence type="ECO:0000256" key="2">
    <source>
        <dbReference type="ARBA" id="ARBA00006939"/>
    </source>
</evidence>
<evidence type="ECO:0000256" key="3">
    <source>
        <dbReference type="ARBA" id="ARBA00022448"/>
    </source>
</evidence>
<dbReference type="InterPro" id="IPR003689">
    <property type="entry name" value="ZIP"/>
</dbReference>
<keyword evidence="7 8" id="KW-0472">Membrane</keyword>
<feature type="transmembrane region" description="Helical" evidence="8">
    <location>
        <begin position="320"/>
        <end position="340"/>
    </location>
</feature>
<dbReference type="PANTHER" id="PTHR11040">
    <property type="entry name" value="ZINC/IRON TRANSPORTER"/>
    <property type="match status" value="1"/>
</dbReference>
<accession>A0A9P8CIZ2</accession>
<dbReference type="GO" id="GO:0000007">
    <property type="term" value="F:low-affinity zinc ion transmembrane transporter activity"/>
    <property type="evidence" value="ECO:0007669"/>
    <property type="project" value="TreeGrafter"/>
</dbReference>
<dbReference type="PANTHER" id="PTHR11040:SF69">
    <property type="entry name" value="ZINC-REGULATED TRANSPORTER 2"/>
    <property type="match status" value="1"/>
</dbReference>
<name>A0A9P8CIZ2_9HELO</name>
<dbReference type="InterPro" id="IPR004698">
    <property type="entry name" value="Zn/Fe_permease_fun/pln"/>
</dbReference>
<dbReference type="OrthoDB" id="448280at2759"/>
<feature type="compositionally biased region" description="Basic and acidic residues" evidence="9">
    <location>
        <begin position="155"/>
        <end position="164"/>
    </location>
</feature>
<dbReference type="GO" id="GO:0071578">
    <property type="term" value="P:zinc ion import across plasma membrane"/>
    <property type="evidence" value="ECO:0007669"/>
    <property type="project" value="TreeGrafter"/>
</dbReference>
<evidence type="ECO:0000313" key="11">
    <source>
        <dbReference type="Proteomes" id="UP000887226"/>
    </source>
</evidence>
<keyword evidence="3 8" id="KW-0813">Transport</keyword>
<comment type="subcellular location">
    <subcellularLocation>
        <location evidence="1 8">Membrane</location>
        <topology evidence="1 8">Multi-pass membrane protein</topology>
    </subcellularLocation>
</comment>
<reference evidence="10" key="1">
    <citation type="journal article" date="2021" name="IMA Fungus">
        <title>Genomic characterization of three marine fungi, including Emericellopsis atlantica sp. nov. with signatures of a generalist lifestyle and marine biomass degradation.</title>
        <authorList>
            <person name="Hagestad O.C."/>
            <person name="Hou L."/>
            <person name="Andersen J.H."/>
            <person name="Hansen E.H."/>
            <person name="Altermark B."/>
            <person name="Li C."/>
            <person name="Kuhnert E."/>
            <person name="Cox R.J."/>
            <person name="Crous P.W."/>
            <person name="Spatafora J.W."/>
            <person name="Lail K."/>
            <person name="Amirebrahimi M."/>
            <person name="Lipzen A."/>
            <person name="Pangilinan J."/>
            <person name="Andreopoulos W."/>
            <person name="Hayes R.D."/>
            <person name="Ng V."/>
            <person name="Grigoriev I.V."/>
            <person name="Jackson S.A."/>
            <person name="Sutton T.D.S."/>
            <person name="Dobson A.D.W."/>
            <person name="Rama T."/>
        </authorList>
    </citation>
    <scope>NUCLEOTIDE SEQUENCE</scope>
    <source>
        <strain evidence="10">TRa3180A</strain>
    </source>
</reference>
<keyword evidence="4 8" id="KW-0812">Transmembrane</keyword>
<evidence type="ECO:0000256" key="1">
    <source>
        <dbReference type="ARBA" id="ARBA00004141"/>
    </source>
</evidence>